<protein>
    <submittedName>
        <fullName evidence="1">Uncharacterized protein</fullName>
    </submittedName>
</protein>
<evidence type="ECO:0000313" key="1">
    <source>
        <dbReference type="EMBL" id="XAN05961.1"/>
    </source>
</evidence>
<keyword evidence="2" id="KW-1185">Reference proteome</keyword>
<sequence>MTTAEWADTVAKADRIEVYLAGMEDGAPATAEGMITIAEPEAVQTLAERLATSDEDASASGPGHVTLRLYAGDELLDTVAIHHGEVLVGADWDHPLAVAKPPRLISWLARNGISLAGLAAARLKAQRTGKTTERQAWIDAMPSPLKGALAPHLMATEMAGSIPDRLVDEAEQELVAGLPDEQERCVALLNWHAQGTGLLVGQPTYEDIPNELLKRVPLDVVAVTLHATDATKLGAARHFGSRARTRDELRTLDPAIGETVAAAAESAGRQGIADEVRKRFRP</sequence>
<reference evidence="1 2" key="1">
    <citation type="submission" date="2024-04" db="EMBL/GenBank/DDBJ databases">
        <title>Isolation of an actinomycete strain from pig manure.</title>
        <authorList>
            <person name="Gong T."/>
            <person name="Yu Z."/>
            <person name="An M."/>
            <person name="Wei C."/>
            <person name="Yang W."/>
            <person name="Liu L."/>
        </authorList>
    </citation>
    <scope>NUCLEOTIDE SEQUENCE [LARGE SCALE GENOMIC DNA]</scope>
    <source>
        <strain evidence="1 2">ZF39</strain>
    </source>
</reference>
<dbReference type="Proteomes" id="UP001442841">
    <property type="component" value="Chromosome"/>
</dbReference>
<organism evidence="1 2">
    <name type="scientific">Ammonicoccus fulvus</name>
    <dbReference type="NCBI Taxonomy" id="3138240"/>
    <lineage>
        <taxon>Bacteria</taxon>
        <taxon>Bacillati</taxon>
        <taxon>Actinomycetota</taxon>
        <taxon>Actinomycetes</taxon>
        <taxon>Propionibacteriales</taxon>
        <taxon>Propionibacteriaceae</taxon>
        <taxon>Ammonicoccus</taxon>
    </lineage>
</organism>
<dbReference type="RefSeq" id="WP_425307396.1">
    <property type="nucleotide sequence ID" value="NZ_CP154795.1"/>
</dbReference>
<dbReference type="EMBL" id="CP154795">
    <property type="protein sequence ID" value="XAN05961.1"/>
    <property type="molecule type" value="Genomic_DNA"/>
</dbReference>
<name>A0ABZ3FMU4_9ACTN</name>
<accession>A0ABZ3FMU4</accession>
<proteinExistence type="predicted"/>
<evidence type="ECO:0000313" key="2">
    <source>
        <dbReference type="Proteomes" id="UP001442841"/>
    </source>
</evidence>
<gene>
    <name evidence="1" type="ORF">AADG42_01085</name>
</gene>